<dbReference type="VEuPathDB" id="VectorBase:ISCP_038476"/>
<evidence type="ECO:0000256" key="2">
    <source>
        <dbReference type="ARBA" id="ARBA00007647"/>
    </source>
</evidence>
<comment type="subcellular location">
    <subcellularLocation>
        <location evidence="1">Membrane</location>
        <topology evidence="1">Single-pass membrane protein</topology>
    </subcellularLocation>
</comment>
<dbReference type="PANTHER" id="PTHR21461">
    <property type="entry name" value="GLYCOSYLTRANSFERASE FAMILY 92 PROTEIN"/>
    <property type="match status" value="1"/>
</dbReference>
<dbReference type="EnsemblMetazoa" id="ISCW010665-RA">
    <property type="protein sequence ID" value="ISCW010665-PA"/>
    <property type="gene ID" value="ISCW010665"/>
</dbReference>
<dbReference type="EMBL" id="ABJB010481552">
    <property type="status" value="NOT_ANNOTATED_CDS"/>
    <property type="molecule type" value="Genomic_DNA"/>
</dbReference>
<protein>
    <recommendedName>
        <fullName evidence="8">Glycosyltransferase family 92 protein</fullName>
        <ecNumber evidence="8">2.4.1.-</ecNumber>
    </recommendedName>
</protein>
<evidence type="ECO:0000256" key="5">
    <source>
        <dbReference type="ARBA" id="ARBA00022692"/>
    </source>
</evidence>
<reference evidence="9 11" key="1">
    <citation type="submission" date="2008-03" db="EMBL/GenBank/DDBJ databases">
        <title>Annotation of Ixodes scapularis.</title>
        <authorList>
            <consortium name="Ixodes scapularis Genome Project Consortium"/>
            <person name="Caler E."/>
            <person name="Hannick L.I."/>
            <person name="Bidwell S."/>
            <person name="Joardar V."/>
            <person name="Thiagarajan M."/>
            <person name="Amedeo P."/>
            <person name="Galinsky K.J."/>
            <person name="Schobel S."/>
            <person name="Inman J."/>
            <person name="Hostetler J."/>
            <person name="Miller J."/>
            <person name="Hammond M."/>
            <person name="Megy K."/>
            <person name="Lawson D."/>
            <person name="Kodira C."/>
            <person name="Sutton G."/>
            <person name="Meyer J."/>
            <person name="Hill C.A."/>
            <person name="Birren B."/>
            <person name="Nene V."/>
            <person name="Collins F."/>
            <person name="Alarcon-Chaidez F."/>
            <person name="Wikel S."/>
            <person name="Strausberg R."/>
        </authorList>
    </citation>
    <scope>NUCLEOTIDE SEQUENCE [LARGE SCALE GENOMIC DNA]</scope>
    <source>
        <strain evidence="11">Wikel</strain>
        <strain evidence="9">Wikel colony</strain>
    </source>
</reference>
<evidence type="ECO:0000256" key="1">
    <source>
        <dbReference type="ARBA" id="ARBA00004167"/>
    </source>
</evidence>
<dbReference type="VEuPathDB" id="VectorBase:ISCI010665"/>
<dbReference type="GO" id="GO:0016757">
    <property type="term" value="F:glycosyltransferase activity"/>
    <property type="evidence" value="ECO:0000318"/>
    <property type="project" value="GO_Central"/>
</dbReference>
<dbReference type="Pfam" id="PF01697">
    <property type="entry name" value="Glyco_transf_92"/>
    <property type="match status" value="1"/>
</dbReference>
<dbReference type="OrthoDB" id="2526284at2759"/>
<dbReference type="Proteomes" id="UP000001555">
    <property type="component" value="Unassembled WGS sequence"/>
</dbReference>
<evidence type="ECO:0000256" key="4">
    <source>
        <dbReference type="ARBA" id="ARBA00022679"/>
    </source>
</evidence>
<evidence type="ECO:0000256" key="3">
    <source>
        <dbReference type="ARBA" id="ARBA00022676"/>
    </source>
</evidence>
<keyword evidence="7" id="KW-0472">Membrane</keyword>
<gene>
    <name evidence="9" type="ORF">IscW_ISCW010665</name>
</gene>
<evidence type="ECO:0000313" key="9">
    <source>
        <dbReference type="EMBL" id="EEC15531.1"/>
    </source>
</evidence>
<dbReference type="EMBL" id="DS889462">
    <property type="protein sequence ID" value="EEC15531.1"/>
    <property type="molecule type" value="Genomic_DNA"/>
</dbReference>
<dbReference type="AlphaFoldDB" id="B7Q9K9"/>
<keyword evidence="4 8" id="KW-0808">Transferase</keyword>
<dbReference type="HOGENOM" id="CLU_1166990_0_0_1"/>
<evidence type="ECO:0000313" key="10">
    <source>
        <dbReference type="EnsemblMetazoa" id="ISCW010665-PA"/>
    </source>
</evidence>
<dbReference type="GO" id="GO:0016020">
    <property type="term" value="C:membrane"/>
    <property type="evidence" value="ECO:0007669"/>
    <property type="project" value="UniProtKB-SubCell"/>
</dbReference>
<keyword evidence="11" id="KW-1185">Reference proteome</keyword>
<keyword evidence="6" id="KW-1133">Transmembrane helix</keyword>
<name>B7Q9K9_IXOSC</name>
<evidence type="ECO:0000313" key="11">
    <source>
        <dbReference type="Proteomes" id="UP000001555"/>
    </source>
</evidence>
<evidence type="ECO:0000256" key="6">
    <source>
        <dbReference type="ARBA" id="ARBA00022989"/>
    </source>
</evidence>
<sequence length="238" mass="26852">MTKASVLLNLSKVPLLAPKVSEVPPVPSKVSEVPPRDIFPKQPLSEGDWVSTDLSPVTKAKVFLYSAYSEDRLSRPAVLVIGAYATKSGTALSYWLQFSNGNITVGKAEKRSSSEHWNLKYTATFFTCFYTKSDNHSRPVRIRLKETGQSCWSPAISVRTRGRVPGHPKGKFAVCVKPLHYSYDRALWFAEFIEFHRMLGVEHFFFYNHSIGPNVERLIGLYTARGLATVLPWTLEIR</sequence>
<keyword evidence="5" id="KW-0812">Transmembrane</keyword>
<reference evidence="10" key="2">
    <citation type="submission" date="2020-05" db="UniProtKB">
        <authorList>
            <consortium name="EnsemblMetazoa"/>
        </authorList>
    </citation>
    <scope>IDENTIFICATION</scope>
    <source>
        <strain evidence="10">wikel</strain>
    </source>
</reference>
<proteinExistence type="inferred from homology"/>
<dbReference type="GO" id="GO:0005737">
    <property type="term" value="C:cytoplasm"/>
    <property type="evidence" value="ECO:0000318"/>
    <property type="project" value="GO_Central"/>
</dbReference>
<dbReference type="PANTHER" id="PTHR21461:SF40">
    <property type="entry name" value="GLYCOSYLTRANSFERASE FAMILY 92 PROTEIN"/>
    <property type="match status" value="1"/>
</dbReference>
<dbReference type="InParanoid" id="B7Q9K9"/>
<organism>
    <name type="scientific">Ixodes scapularis</name>
    <name type="common">Black-legged tick</name>
    <name type="synonym">Deer tick</name>
    <dbReference type="NCBI Taxonomy" id="6945"/>
    <lineage>
        <taxon>Eukaryota</taxon>
        <taxon>Metazoa</taxon>
        <taxon>Ecdysozoa</taxon>
        <taxon>Arthropoda</taxon>
        <taxon>Chelicerata</taxon>
        <taxon>Arachnida</taxon>
        <taxon>Acari</taxon>
        <taxon>Parasitiformes</taxon>
        <taxon>Ixodida</taxon>
        <taxon>Ixodoidea</taxon>
        <taxon>Ixodidae</taxon>
        <taxon>Ixodinae</taxon>
        <taxon>Ixodes</taxon>
    </lineage>
</organism>
<accession>B7Q9K9</accession>
<comment type="similarity">
    <text evidence="2 8">Belongs to the glycosyltransferase 92 family.</text>
</comment>
<dbReference type="PaxDb" id="6945-B7Q9K9"/>
<dbReference type="InterPro" id="IPR008166">
    <property type="entry name" value="Glyco_transf_92"/>
</dbReference>
<evidence type="ECO:0000256" key="8">
    <source>
        <dbReference type="RuleBase" id="RU366017"/>
    </source>
</evidence>
<keyword evidence="3 8" id="KW-0328">Glycosyltransferase</keyword>
<dbReference type="VEuPathDB" id="VectorBase:ISCW010665"/>
<dbReference type="EC" id="2.4.1.-" evidence="8"/>
<evidence type="ECO:0000256" key="7">
    <source>
        <dbReference type="ARBA" id="ARBA00023136"/>
    </source>
</evidence>